<protein>
    <recommendedName>
        <fullName evidence="3">Pilus assembly protein PilM</fullName>
    </recommendedName>
</protein>
<evidence type="ECO:0000313" key="2">
    <source>
        <dbReference type="Proteomes" id="UP000293142"/>
    </source>
</evidence>
<dbReference type="InterPro" id="IPR050696">
    <property type="entry name" value="FtsA/MreB"/>
</dbReference>
<dbReference type="SUPFAM" id="SSF53067">
    <property type="entry name" value="Actin-like ATPase domain"/>
    <property type="match status" value="1"/>
</dbReference>
<dbReference type="Pfam" id="PF11104">
    <property type="entry name" value="PilM_2"/>
    <property type="match status" value="1"/>
</dbReference>
<name>A0A4Q9DV37_9BACL</name>
<dbReference type="PANTHER" id="PTHR32432">
    <property type="entry name" value="CELL DIVISION PROTEIN FTSA-RELATED"/>
    <property type="match status" value="1"/>
</dbReference>
<dbReference type="InterPro" id="IPR005883">
    <property type="entry name" value="PilM"/>
</dbReference>
<accession>A0A4Q9DV37</accession>
<dbReference type="Gene3D" id="3.30.420.40">
    <property type="match status" value="2"/>
</dbReference>
<proteinExistence type="predicted"/>
<comment type="caution">
    <text evidence="1">The sequence shown here is derived from an EMBL/GenBank/DDBJ whole genome shotgun (WGS) entry which is preliminary data.</text>
</comment>
<dbReference type="CDD" id="cd24049">
    <property type="entry name" value="ASKHA_NBD_PilM"/>
    <property type="match status" value="1"/>
</dbReference>
<dbReference type="OrthoDB" id="2690797at2"/>
<organism evidence="1 2">
    <name type="scientific">Paenibacillus thalictri</name>
    <dbReference type="NCBI Taxonomy" id="2527873"/>
    <lineage>
        <taxon>Bacteria</taxon>
        <taxon>Bacillati</taxon>
        <taxon>Bacillota</taxon>
        <taxon>Bacilli</taxon>
        <taxon>Bacillales</taxon>
        <taxon>Paenibacillaceae</taxon>
        <taxon>Paenibacillus</taxon>
    </lineage>
</organism>
<dbReference type="Proteomes" id="UP000293142">
    <property type="component" value="Unassembled WGS sequence"/>
</dbReference>
<dbReference type="EMBL" id="SIRE01000005">
    <property type="protein sequence ID" value="TBL80225.1"/>
    <property type="molecule type" value="Genomic_DNA"/>
</dbReference>
<sequence length="409" mass="46213">MSKHVYTLLSRFMPDRYSIGIEITDHAVKTVEMELKSRRNPHILCYGSESLPLNCVDDGKIIEPYKVIQSIQTLFARLNIKSKRVHLVVPSQSIMVRFLKLPDIPLKDLRKLIDFEVKHNIHLPFENPVYDFVKLNGSERPAKKSSKPPKKDSGAASLAEPDLLGLREAASTSNFGLDLKGINLFGEDTSAPEETPEAVQCDVMLVAGPKELIEQYLEIIRSAGLKPISMEFKALSLYRLMEKTEFADPKATCLVVDINENVTDISIFHDCLLKITRTVPIHFKKPADPQQTSDTPIPPEEEVSLFSLFQSNDKESEFTASCSDLAHELERLMNFYRYTLNNRNQEFSRIVLSGDVVRLHDIEVYLRERLNMEVTVAYSPGIKTDDGLLEHAFPAMAVPIGLALRGRET</sequence>
<evidence type="ECO:0008006" key="3">
    <source>
        <dbReference type="Google" id="ProtNLM"/>
    </source>
</evidence>
<dbReference type="AlphaFoldDB" id="A0A4Q9DV37"/>
<reference evidence="1 2" key="1">
    <citation type="submission" date="2019-02" db="EMBL/GenBank/DDBJ databases">
        <title>Paenibacillus sp. nov., isolated from surface-sterilized tissue of Thalictrum simplex L.</title>
        <authorList>
            <person name="Tuo L."/>
        </authorList>
    </citation>
    <scope>NUCLEOTIDE SEQUENCE [LARGE SCALE GENOMIC DNA]</scope>
    <source>
        <strain evidence="1 2">N2SHLJ1</strain>
    </source>
</reference>
<dbReference type="InterPro" id="IPR043129">
    <property type="entry name" value="ATPase_NBD"/>
</dbReference>
<gene>
    <name evidence="1" type="ORF">EYB31_07350</name>
</gene>
<evidence type="ECO:0000313" key="1">
    <source>
        <dbReference type="EMBL" id="TBL80225.1"/>
    </source>
</evidence>
<keyword evidence="2" id="KW-1185">Reference proteome</keyword>
<dbReference type="PANTHER" id="PTHR32432:SF3">
    <property type="entry name" value="ETHANOLAMINE UTILIZATION PROTEIN EUTJ"/>
    <property type="match status" value="1"/>
</dbReference>